<evidence type="ECO:0000313" key="1">
    <source>
        <dbReference type="EMBL" id="GIY65440.1"/>
    </source>
</evidence>
<dbReference type="Proteomes" id="UP001054945">
    <property type="component" value="Unassembled WGS sequence"/>
</dbReference>
<comment type="caution">
    <text evidence="1">The sequence shown here is derived from an EMBL/GenBank/DDBJ whole genome shotgun (WGS) entry which is preliminary data.</text>
</comment>
<dbReference type="EMBL" id="BPLR01013990">
    <property type="protein sequence ID" value="GIY65440.1"/>
    <property type="molecule type" value="Genomic_DNA"/>
</dbReference>
<reference evidence="1 2" key="1">
    <citation type="submission" date="2021-06" db="EMBL/GenBank/DDBJ databases">
        <title>Caerostris extrusa draft genome.</title>
        <authorList>
            <person name="Kono N."/>
            <person name="Arakawa K."/>
        </authorList>
    </citation>
    <scope>NUCLEOTIDE SEQUENCE [LARGE SCALE GENOMIC DNA]</scope>
</reference>
<organism evidence="1 2">
    <name type="scientific">Caerostris extrusa</name>
    <name type="common">Bark spider</name>
    <name type="synonym">Caerostris bankana</name>
    <dbReference type="NCBI Taxonomy" id="172846"/>
    <lineage>
        <taxon>Eukaryota</taxon>
        <taxon>Metazoa</taxon>
        <taxon>Ecdysozoa</taxon>
        <taxon>Arthropoda</taxon>
        <taxon>Chelicerata</taxon>
        <taxon>Arachnida</taxon>
        <taxon>Araneae</taxon>
        <taxon>Araneomorphae</taxon>
        <taxon>Entelegynae</taxon>
        <taxon>Araneoidea</taxon>
        <taxon>Araneidae</taxon>
        <taxon>Caerostris</taxon>
    </lineage>
</organism>
<name>A0AAV4V5B8_CAEEX</name>
<proteinExistence type="predicted"/>
<protein>
    <submittedName>
        <fullName evidence="1">Uncharacterized protein</fullName>
    </submittedName>
</protein>
<keyword evidence="2" id="KW-1185">Reference proteome</keyword>
<sequence>MGGERNTPFYWMDCSYLGNCGRSAGITRGERVFRNSGGSIKAQCLVPNSRRLNRVCRNRAPSKSSFWFLNSQARRESRRLGATEKLNLGMI</sequence>
<dbReference type="AlphaFoldDB" id="A0AAV4V5B8"/>
<accession>A0AAV4V5B8</accession>
<evidence type="ECO:0000313" key="2">
    <source>
        <dbReference type="Proteomes" id="UP001054945"/>
    </source>
</evidence>
<gene>
    <name evidence="1" type="ORF">CEXT_410971</name>
</gene>